<dbReference type="OrthoDB" id="6077919at2759"/>
<evidence type="ECO:0000256" key="2">
    <source>
        <dbReference type="ARBA" id="ARBA00022737"/>
    </source>
</evidence>
<keyword evidence="2" id="KW-0677">Repeat</keyword>
<dbReference type="InterPro" id="IPR013087">
    <property type="entry name" value="Znf_C2H2_type"/>
</dbReference>
<name>A0A8S1BTR8_ARCPL</name>
<gene>
    <name evidence="8" type="ORF">APLA_LOCUS17329</name>
    <name evidence="9" type="ORF">APLA_LOCUS18376</name>
</gene>
<dbReference type="PANTHER" id="PTHR24379">
    <property type="entry name" value="KRAB AND ZINC FINGER DOMAIN-CONTAINING"/>
    <property type="match status" value="1"/>
</dbReference>
<feature type="domain" description="C2H2-type" evidence="7">
    <location>
        <begin position="288"/>
        <end position="316"/>
    </location>
</feature>
<dbReference type="Gene3D" id="3.30.160.60">
    <property type="entry name" value="Classic Zinc Finger"/>
    <property type="match status" value="4"/>
</dbReference>
<dbReference type="PROSITE" id="PS50157">
    <property type="entry name" value="ZINC_FINGER_C2H2_2"/>
    <property type="match status" value="7"/>
</dbReference>
<evidence type="ECO:0000313" key="11">
    <source>
        <dbReference type="Proteomes" id="UP000494256"/>
    </source>
</evidence>
<keyword evidence="4" id="KW-0862">Zinc</keyword>
<feature type="domain" description="C2H2-type" evidence="7">
    <location>
        <begin position="345"/>
        <end position="372"/>
    </location>
</feature>
<dbReference type="Proteomes" id="UP000494256">
    <property type="component" value="Unassembled WGS sequence"/>
</dbReference>
<dbReference type="SMART" id="SM00355">
    <property type="entry name" value="ZnF_C2H2"/>
    <property type="match status" value="10"/>
</dbReference>
<sequence>MSGITVRSELIYFFIGVQDKVNITTESECKESPNKKGKEEIESKKTNNTLEKHLHNLNEILKCSNATPILKQGGIGYMCSFCPEQYPKPEDLKKHNLREHHGQTNLKIPCTSGNRRSLYRYSVRLDITGLSCALCDSNINSLEKFIVHIKQKHNRDIYLDINNHIVPFKFDTEQLTCCLCLNTFERFKILQEHMHKHYRNYVCDVCDAGFINQGSLNSHTQTHVKGTFACSFCNKIFDTVTKKKMHVRNSHTHRNMVNRCGYCHEGFREYYMKEQHLAKVHGVHNNVYKCNACDKTFSTPKKLRSHVKKDHLLERHHNCSICEMKFFRLHDLNEHMVKHSGDKKFQCEVCLKCYGRRKTLKEHMRIHNDDRRFKCEHCGKAFIQKCSWKAHMKNRHGQIMS</sequence>
<evidence type="ECO:0000256" key="1">
    <source>
        <dbReference type="ARBA" id="ARBA00022723"/>
    </source>
</evidence>
<keyword evidence="1" id="KW-0479">Metal-binding</keyword>
<evidence type="ECO:0000256" key="6">
    <source>
        <dbReference type="SAM" id="MobiDB-lite"/>
    </source>
</evidence>
<dbReference type="AlphaFoldDB" id="A0A8S1BTR8"/>
<dbReference type="GO" id="GO:0008270">
    <property type="term" value="F:zinc ion binding"/>
    <property type="evidence" value="ECO:0007669"/>
    <property type="project" value="UniProtKB-KW"/>
</dbReference>
<dbReference type="PROSITE" id="PS00028">
    <property type="entry name" value="ZINC_FINGER_C2H2_1"/>
    <property type="match status" value="7"/>
</dbReference>
<proteinExistence type="predicted"/>
<evidence type="ECO:0000256" key="5">
    <source>
        <dbReference type="PROSITE-ProRule" id="PRU00042"/>
    </source>
</evidence>
<accession>A0A8S1BTR8</accession>
<dbReference type="EMBL" id="CADEBD010000959">
    <property type="protein sequence ID" value="CAB3261138.1"/>
    <property type="molecule type" value="Genomic_DNA"/>
</dbReference>
<evidence type="ECO:0000256" key="4">
    <source>
        <dbReference type="ARBA" id="ARBA00022833"/>
    </source>
</evidence>
<dbReference type="Proteomes" id="UP000494106">
    <property type="component" value="Unassembled WGS sequence"/>
</dbReference>
<feature type="domain" description="C2H2-type" evidence="7">
    <location>
        <begin position="77"/>
        <end position="105"/>
    </location>
</feature>
<organism evidence="9 10">
    <name type="scientific">Arctia plantaginis</name>
    <name type="common">Wood tiger moth</name>
    <name type="synonym">Phalaena plantaginis</name>
    <dbReference type="NCBI Taxonomy" id="874455"/>
    <lineage>
        <taxon>Eukaryota</taxon>
        <taxon>Metazoa</taxon>
        <taxon>Ecdysozoa</taxon>
        <taxon>Arthropoda</taxon>
        <taxon>Hexapoda</taxon>
        <taxon>Insecta</taxon>
        <taxon>Pterygota</taxon>
        <taxon>Neoptera</taxon>
        <taxon>Endopterygota</taxon>
        <taxon>Lepidoptera</taxon>
        <taxon>Glossata</taxon>
        <taxon>Ditrysia</taxon>
        <taxon>Noctuoidea</taxon>
        <taxon>Erebidae</taxon>
        <taxon>Arctiinae</taxon>
        <taxon>Arctia</taxon>
    </lineage>
</organism>
<evidence type="ECO:0000259" key="7">
    <source>
        <dbReference type="PROSITE" id="PS50157"/>
    </source>
</evidence>
<comment type="caution">
    <text evidence="9">The sequence shown here is derived from an EMBL/GenBank/DDBJ whole genome shotgun (WGS) entry which is preliminary data.</text>
</comment>
<feature type="domain" description="C2H2-type" evidence="7">
    <location>
        <begin position="373"/>
        <end position="396"/>
    </location>
</feature>
<keyword evidence="10" id="KW-1185">Reference proteome</keyword>
<feature type="domain" description="C2H2-type" evidence="7">
    <location>
        <begin position="317"/>
        <end position="344"/>
    </location>
</feature>
<feature type="domain" description="C2H2-type" evidence="7">
    <location>
        <begin position="228"/>
        <end position="256"/>
    </location>
</feature>
<evidence type="ECO:0000313" key="8">
    <source>
        <dbReference type="EMBL" id="CAB3261138.1"/>
    </source>
</evidence>
<dbReference type="PANTHER" id="PTHR24379:SF121">
    <property type="entry name" value="C2H2-TYPE DOMAIN-CONTAINING PROTEIN"/>
    <property type="match status" value="1"/>
</dbReference>
<protein>
    <recommendedName>
        <fullName evidence="7">C2H2-type domain-containing protein</fullName>
    </recommendedName>
</protein>
<dbReference type="SUPFAM" id="SSF57667">
    <property type="entry name" value="beta-beta-alpha zinc fingers"/>
    <property type="match status" value="4"/>
</dbReference>
<dbReference type="InterPro" id="IPR036236">
    <property type="entry name" value="Znf_C2H2_sf"/>
</dbReference>
<dbReference type="GO" id="GO:0005634">
    <property type="term" value="C:nucleus"/>
    <property type="evidence" value="ECO:0007669"/>
    <property type="project" value="UniProtKB-ARBA"/>
</dbReference>
<keyword evidence="3 5" id="KW-0863">Zinc-finger</keyword>
<dbReference type="FunFam" id="3.30.160.60:FF:000446">
    <property type="entry name" value="Zinc finger protein"/>
    <property type="match status" value="1"/>
</dbReference>
<dbReference type="Pfam" id="PF13894">
    <property type="entry name" value="zf-C2H2_4"/>
    <property type="match status" value="1"/>
</dbReference>
<feature type="domain" description="C2H2-type" evidence="7">
    <location>
        <begin position="201"/>
        <end position="223"/>
    </location>
</feature>
<evidence type="ECO:0000313" key="9">
    <source>
        <dbReference type="EMBL" id="CAB3262400.1"/>
    </source>
</evidence>
<evidence type="ECO:0000256" key="3">
    <source>
        <dbReference type="ARBA" id="ARBA00022771"/>
    </source>
</evidence>
<evidence type="ECO:0000313" key="10">
    <source>
        <dbReference type="Proteomes" id="UP000494106"/>
    </source>
</evidence>
<reference evidence="10 11" key="1">
    <citation type="submission" date="2020-04" db="EMBL/GenBank/DDBJ databases">
        <authorList>
            <person name="Wallbank WR R."/>
            <person name="Pardo Diaz C."/>
            <person name="Kozak K."/>
            <person name="Martin S."/>
            <person name="Jiggins C."/>
            <person name="Moest M."/>
            <person name="Warren A I."/>
            <person name="Byers J.R.P. K."/>
            <person name="Montejo-Kovacevich G."/>
            <person name="Yen C E."/>
        </authorList>
    </citation>
    <scope>NUCLEOTIDE SEQUENCE [LARGE SCALE GENOMIC DNA]</scope>
</reference>
<feature type="region of interest" description="Disordered" evidence="6">
    <location>
        <begin position="28"/>
        <end position="47"/>
    </location>
</feature>
<dbReference type="Pfam" id="PF00096">
    <property type="entry name" value="zf-C2H2"/>
    <property type="match status" value="3"/>
</dbReference>
<dbReference type="EMBL" id="CADEBC010000958">
    <property type="protein sequence ID" value="CAB3262400.1"/>
    <property type="molecule type" value="Genomic_DNA"/>
</dbReference>